<dbReference type="EMBL" id="LLZH01000310">
    <property type="protein sequence ID" value="KUL25834.1"/>
    <property type="molecule type" value="Genomic_DNA"/>
</dbReference>
<evidence type="ECO:0000259" key="2">
    <source>
        <dbReference type="Pfam" id="PF02481"/>
    </source>
</evidence>
<feature type="domain" description="Smf/DprA SLOG" evidence="2">
    <location>
        <begin position="23"/>
        <end position="216"/>
    </location>
</feature>
<comment type="caution">
    <text evidence="3">The sequence shown here is derived from an EMBL/GenBank/DDBJ whole genome shotgun (WGS) entry which is preliminary data.</text>
</comment>
<dbReference type="AlphaFoldDB" id="A0A101JFB4"/>
<gene>
    <name evidence="3" type="ORF">ADL15_39700</name>
</gene>
<keyword evidence="4" id="KW-1185">Reference proteome</keyword>
<dbReference type="InterPro" id="IPR003488">
    <property type="entry name" value="DprA"/>
</dbReference>
<dbReference type="Proteomes" id="UP000053244">
    <property type="component" value="Unassembled WGS sequence"/>
</dbReference>
<dbReference type="Pfam" id="PF02481">
    <property type="entry name" value="DNA_processg_A"/>
    <property type="match status" value="1"/>
</dbReference>
<dbReference type="InterPro" id="IPR057666">
    <property type="entry name" value="DrpA_SLOG"/>
</dbReference>
<reference evidence="3 4" key="1">
    <citation type="submission" date="2015-10" db="EMBL/GenBank/DDBJ databases">
        <authorList>
            <person name="Gilbert D.G."/>
        </authorList>
    </citation>
    <scope>NUCLEOTIDE SEQUENCE [LARGE SCALE GENOMIC DNA]</scope>
    <source>
        <strain evidence="3 4">NRRL B-16712</strain>
    </source>
</reference>
<dbReference type="SUPFAM" id="SSF102405">
    <property type="entry name" value="MCP/YpsA-like"/>
    <property type="match status" value="1"/>
</dbReference>
<evidence type="ECO:0000313" key="3">
    <source>
        <dbReference type="EMBL" id="KUL25834.1"/>
    </source>
</evidence>
<accession>A0A101JFB4</accession>
<organism evidence="3 4">
    <name type="scientific">Actinoplanes awajinensis subsp. mycoplanecinus</name>
    <dbReference type="NCBI Taxonomy" id="135947"/>
    <lineage>
        <taxon>Bacteria</taxon>
        <taxon>Bacillati</taxon>
        <taxon>Actinomycetota</taxon>
        <taxon>Actinomycetes</taxon>
        <taxon>Micromonosporales</taxon>
        <taxon>Micromonosporaceae</taxon>
        <taxon>Actinoplanes</taxon>
    </lineage>
</organism>
<dbReference type="PANTHER" id="PTHR43022">
    <property type="entry name" value="PROTEIN SMF"/>
    <property type="match status" value="1"/>
</dbReference>
<dbReference type="GO" id="GO:0009294">
    <property type="term" value="P:DNA-mediated transformation"/>
    <property type="evidence" value="ECO:0007669"/>
    <property type="project" value="InterPro"/>
</dbReference>
<comment type="similarity">
    <text evidence="1">Belongs to the DprA/Smf family.</text>
</comment>
<protein>
    <recommendedName>
        <fullName evidence="2">Smf/DprA SLOG domain-containing protein</fullName>
    </recommendedName>
</protein>
<evidence type="ECO:0000256" key="1">
    <source>
        <dbReference type="ARBA" id="ARBA00006525"/>
    </source>
</evidence>
<dbReference type="Gene3D" id="3.40.50.450">
    <property type="match status" value="1"/>
</dbReference>
<evidence type="ECO:0000313" key="4">
    <source>
        <dbReference type="Proteomes" id="UP000053244"/>
    </source>
</evidence>
<proteinExistence type="inferred from homology"/>
<dbReference type="PANTHER" id="PTHR43022:SF1">
    <property type="entry name" value="PROTEIN SMF"/>
    <property type="match status" value="1"/>
</dbReference>
<sequence length="237" mass="24591">MRAHDEEWLWQRAHHEAATDHRILVPGEPDWPAGATGIALCLWAQGPAPAPQPTTAITIAGSRACTAYGANQATDLARGLSEHGLTVTTDGGYGIAVAALRGALTTGHPPVAVLPSGLDQLHPAGHRGLLTTLATDGLLLSAYPPGAAVVTRNRLAHTRHLLAALTGGTLLVEAAPRSSVLDSARHALDLGRPTLVVPGPVTSIHAAGCLDLLRSDPRVRPVGDATDVLIDLETHQH</sequence>
<name>A0A101JFB4_9ACTN</name>